<dbReference type="GO" id="GO:0016301">
    <property type="term" value="F:kinase activity"/>
    <property type="evidence" value="ECO:0007669"/>
    <property type="project" value="UniProtKB-KW"/>
</dbReference>
<organism evidence="1 2">
    <name type="scientific">Dissostichus eleginoides</name>
    <name type="common">Patagonian toothfish</name>
    <name type="synonym">Dissostichus amissus</name>
    <dbReference type="NCBI Taxonomy" id="100907"/>
    <lineage>
        <taxon>Eukaryota</taxon>
        <taxon>Metazoa</taxon>
        <taxon>Chordata</taxon>
        <taxon>Craniata</taxon>
        <taxon>Vertebrata</taxon>
        <taxon>Euteleostomi</taxon>
        <taxon>Actinopterygii</taxon>
        <taxon>Neopterygii</taxon>
        <taxon>Teleostei</taxon>
        <taxon>Neoteleostei</taxon>
        <taxon>Acanthomorphata</taxon>
        <taxon>Eupercaria</taxon>
        <taxon>Perciformes</taxon>
        <taxon>Notothenioidei</taxon>
        <taxon>Nototheniidae</taxon>
        <taxon>Dissostichus</taxon>
    </lineage>
</organism>
<feature type="non-terminal residue" evidence="1">
    <location>
        <position position="1"/>
    </location>
</feature>
<comment type="caution">
    <text evidence="1">The sequence shown here is derived from an EMBL/GenBank/DDBJ whole genome shotgun (WGS) entry which is preliminary data.</text>
</comment>
<feature type="non-terminal residue" evidence="1">
    <location>
        <position position="87"/>
    </location>
</feature>
<dbReference type="AlphaFoldDB" id="A0AAD9B7J6"/>
<evidence type="ECO:0000313" key="1">
    <source>
        <dbReference type="EMBL" id="KAK1878116.1"/>
    </source>
</evidence>
<reference evidence="1" key="1">
    <citation type="submission" date="2023-04" db="EMBL/GenBank/DDBJ databases">
        <title>Chromosome-level genome of Chaenocephalus aceratus.</title>
        <authorList>
            <person name="Park H."/>
        </authorList>
    </citation>
    <scope>NUCLEOTIDE SEQUENCE</scope>
    <source>
        <strain evidence="1">DE</strain>
        <tissue evidence="1">Muscle</tissue>
    </source>
</reference>
<sequence length="87" mass="8750">AKCPPERSACIQISRLALNWPLCPSLQIQIIKANAVPLCAVAMGTGTAAASSLLFALAGNQSLRGGVLQADTVEAGTGAVGGLLAYK</sequence>
<gene>
    <name evidence="1" type="ORF">KUDE01_003424</name>
</gene>
<proteinExistence type="predicted"/>
<accession>A0AAD9B7J6</accession>
<evidence type="ECO:0000313" key="2">
    <source>
        <dbReference type="Proteomes" id="UP001228049"/>
    </source>
</evidence>
<name>A0AAD9B7J6_DISEL</name>
<dbReference type="EMBL" id="JASDAP010000027">
    <property type="protein sequence ID" value="KAK1878116.1"/>
    <property type="molecule type" value="Genomic_DNA"/>
</dbReference>
<protein>
    <submittedName>
        <fullName evidence="1">Hydroxyethylthiazole kinase</fullName>
    </submittedName>
</protein>
<dbReference type="Proteomes" id="UP001228049">
    <property type="component" value="Unassembled WGS sequence"/>
</dbReference>
<keyword evidence="2" id="KW-1185">Reference proteome</keyword>
<keyword evidence="1" id="KW-0418">Kinase</keyword>
<keyword evidence="1" id="KW-0808">Transferase</keyword>